<dbReference type="CDD" id="cd00130">
    <property type="entry name" value="PAS"/>
    <property type="match status" value="2"/>
</dbReference>
<dbReference type="SMART" id="SM00052">
    <property type="entry name" value="EAL"/>
    <property type="match status" value="1"/>
</dbReference>
<dbReference type="NCBIfam" id="TIGR00229">
    <property type="entry name" value="sensory_box"/>
    <property type="match status" value="2"/>
</dbReference>
<dbReference type="Pfam" id="PF13426">
    <property type="entry name" value="PAS_9"/>
    <property type="match status" value="2"/>
</dbReference>
<dbReference type="InterPro" id="IPR000014">
    <property type="entry name" value="PAS"/>
</dbReference>
<dbReference type="RefSeq" id="WP_229932240.1">
    <property type="nucleotide sequence ID" value="NZ_CAJHOF010000003.1"/>
</dbReference>
<dbReference type="InterPro" id="IPR029787">
    <property type="entry name" value="Nucleotide_cyclase"/>
</dbReference>
<keyword evidence="1" id="KW-1133">Transmembrane helix</keyword>
<feature type="transmembrane region" description="Helical" evidence="1">
    <location>
        <begin position="14"/>
        <end position="36"/>
    </location>
</feature>
<dbReference type="PROSITE" id="PS50883">
    <property type="entry name" value="EAL"/>
    <property type="match status" value="1"/>
</dbReference>
<evidence type="ECO:0000313" key="6">
    <source>
        <dbReference type="Proteomes" id="UP000789803"/>
    </source>
</evidence>
<feature type="domain" description="GGDEF" evidence="4">
    <location>
        <begin position="876"/>
        <end position="1009"/>
    </location>
</feature>
<dbReference type="SMART" id="SM00091">
    <property type="entry name" value="PAS"/>
    <property type="match status" value="2"/>
</dbReference>
<dbReference type="Gene3D" id="3.20.20.450">
    <property type="entry name" value="EAL domain"/>
    <property type="match status" value="1"/>
</dbReference>
<accession>A0ABM8Q3U9</accession>
<dbReference type="Gene3D" id="3.30.70.270">
    <property type="match status" value="1"/>
</dbReference>
<evidence type="ECO:0000256" key="1">
    <source>
        <dbReference type="SAM" id="Phobius"/>
    </source>
</evidence>
<keyword evidence="1" id="KW-0472">Membrane</keyword>
<dbReference type="CDD" id="cd01948">
    <property type="entry name" value="EAL"/>
    <property type="match status" value="1"/>
</dbReference>
<dbReference type="SMART" id="SM00267">
    <property type="entry name" value="GGDEF"/>
    <property type="match status" value="1"/>
</dbReference>
<dbReference type="Pfam" id="PF00563">
    <property type="entry name" value="EAL"/>
    <property type="match status" value="1"/>
</dbReference>
<gene>
    <name evidence="5" type="ORF">LMG7974_00418</name>
</gene>
<dbReference type="Proteomes" id="UP000789803">
    <property type="component" value="Unassembled WGS sequence"/>
</dbReference>
<dbReference type="InterPro" id="IPR000160">
    <property type="entry name" value="GGDEF_dom"/>
</dbReference>
<dbReference type="InterPro" id="IPR052155">
    <property type="entry name" value="Biofilm_reg_signaling"/>
</dbReference>
<dbReference type="EMBL" id="CAJHOF010000003">
    <property type="protein sequence ID" value="CAD7287539.1"/>
    <property type="molecule type" value="Genomic_DNA"/>
</dbReference>
<sequence>MFKLSNLNNLYQTIVFRFIVTYATVFLTIVSLMLYIGSSRVDEVKYDLRSFNLDAQNAILKSFSNIEHQVQSYAKIINLTNSLEILNSSIEEDTLSMFFNAFYVIDKERNVLVRKIFKSKAYDINFDTPWLNRLSQKRYIISDYLFENKKLKTFFVAYEVSDEYDIVAEVDVEYFNSNLKGFLRNADNVVYVVDFNGNFIIGEYGANGYDAEFYSDSSNVDELFVISNKIKQESLKRKISLSTHMQNYNIFVITHRINTNSILFQASLMVFAMIFLLLYALSGFFNIRFTKRKIIEPVEDILRYIKDKKYVPNKKDIFKDHLVIVDAVSELYNNTEILTKQFQNYQARFGYIFEKSPLIILVYDAYTGKIIDASSKALQFYGYSLNEIKTLYMDNISDFDFQDNGFELRDVIEGSKELLYTTHVTKSGEKKDVVSRASMIDLDDKKIIFLIVQDITMQKAIQNTNSMVFGYISEFSNVIMIADAADPLHIKYATKNITKIFGIDYDEIAKDGFDVSNIISTKDRAFLTQEIVLRKKLISKLEFDDKILEYVVCMIKANKEIAKFKVSVKFIKNELHELDNVVYCVSDYQEHEELLQKYEAQTKTHKNLIRVLDVGMWEYNFQDNKIKIDAIFAKMLGYDNMTELLIDDNMMSSMMVDEFGGFASFFDSIKTSQGYYEGDIRLYDIDKNVVWLHLSATNSNDNVISGIVRNVTQTKIALIYQELAAKLFSYSHDDVLILDLTWSIIDVNDEFMKNTGFARDEVIGSNIQVLNSKYNDENLYEKITKEVEKTGQWHGKVWFKDKSGESALVQIVVTCISDSEGREICHTIIASSTNSQIVADDYLEHVAYHDPLTRLPNRFLFNQKLQDLIYSQKNGKNIAIAYVDLDGFKDINDTYGHKAGDKFLIEFSSRIDALFDEKDMFARIGGDEFVAIVLHEKIGEVYEIVENMLRIATEEITYEYVQLKISASIGVSIMDAKNNTTPENLLEQADWAMYQAKIAGKNNYHVFDPTKDRHFKTQYEDNNKILTALENGEFFMEYQPEIDVKNGKILNYEALIRWQNGDNVVYPSEFLPLTRRQNIADDLAIFAIKTALQAQRDWSNNGVDAGVCVNISMEQLCKEEFLNKFKSILNDDNTLNPKRLQLEIIDANRASNLEHASKFLNRFKSFGVRFTLDDFASRTSSFEALELLPIDKIKIDKHLCSYMFFNEKAFVAIRILKDLSDIFEKSTTIKNLKDINTLNVLVALGFRKFQGNFFEKPMPLSKVMTYKFKDVKGLNLDLKIDSMRFDKLRECIMLKEFAQTIITHILNKEHDNIDRSIDAFKGEMLTKIKNGNKFYKEIGTNIIQSLNTHNKEQALHLARLANIMCIKALDISQDIN</sequence>
<dbReference type="InterPro" id="IPR035965">
    <property type="entry name" value="PAS-like_dom_sf"/>
</dbReference>
<dbReference type="CDD" id="cd01949">
    <property type="entry name" value="GGDEF"/>
    <property type="match status" value="1"/>
</dbReference>
<feature type="transmembrane region" description="Helical" evidence="1">
    <location>
        <begin position="262"/>
        <end position="285"/>
    </location>
</feature>
<dbReference type="PROSITE" id="PS50112">
    <property type="entry name" value="PAS"/>
    <property type="match status" value="1"/>
</dbReference>
<keyword evidence="1" id="KW-0812">Transmembrane</keyword>
<evidence type="ECO:0000259" key="4">
    <source>
        <dbReference type="PROSITE" id="PS50887"/>
    </source>
</evidence>
<dbReference type="NCBIfam" id="TIGR00254">
    <property type="entry name" value="GGDEF"/>
    <property type="match status" value="1"/>
</dbReference>
<keyword evidence="6" id="KW-1185">Reference proteome</keyword>
<protein>
    <recommendedName>
        <fullName evidence="7">EAL domain-containing protein</fullName>
    </recommendedName>
</protein>
<dbReference type="SUPFAM" id="SSF55073">
    <property type="entry name" value="Nucleotide cyclase"/>
    <property type="match status" value="1"/>
</dbReference>
<comment type="caution">
    <text evidence="5">The sequence shown here is derived from an EMBL/GenBank/DDBJ whole genome shotgun (WGS) entry which is preliminary data.</text>
</comment>
<dbReference type="SUPFAM" id="SSF141868">
    <property type="entry name" value="EAL domain-like"/>
    <property type="match status" value="1"/>
</dbReference>
<dbReference type="InterPro" id="IPR035919">
    <property type="entry name" value="EAL_sf"/>
</dbReference>
<feature type="domain" description="PAS" evidence="2">
    <location>
        <begin position="720"/>
        <end position="790"/>
    </location>
</feature>
<dbReference type="InterPro" id="IPR043128">
    <property type="entry name" value="Rev_trsase/Diguanyl_cyclase"/>
</dbReference>
<proteinExistence type="predicted"/>
<dbReference type="PROSITE" id="PS50887">
    <property type="entry name" value="GGDEF"/>
    <property type="match status" value="1"/>
</dbReference>
<reference evidence="5 6" key="1">
    <citation type="submission" date="2020-11" db="EMBL/GenBank/DDBJ databases">
        <authorList>
            <person name="Peeters C."/>
        </authorList>
    </citation>
    <scope>NUCLEOTIDE SEQUENCE [LARGE SCALE GENOMIC DNA]</scope>
    <source>
        <strain evidence="5 6">LMG 7974</strain>
    </source>
</reference>
<dbReference type="Gene3D" id="3.30.450.20">
    <property type="entry name" value="PAS domain"/>
    <property type="match status" value="3"/>
</dbReference>
<organism evidence="5 6">
    <name type="scientific">Campylobacter majalis</name>
    <dbReference type="NCBI Taxonomy" id="2790656"/>
    <lineage>
        <taxon>Bacteria</taxon>
        <taxon>Pseudomonadati</taxon>
        <taxon>Campylobacterota</taxon>
        <taxon>Epsilonproteobacteria</taxon>
        <taxon>Campylobacterales</taxon>
        <taxon>Campylobacteraceae</taxon>
        <taxon>Campylobacter</taxon>
    </lineage>
</organism>
<name>A0ABM8Q3U9_9BACT</name>
<dbReference type="PANTHER" id="PTHR44757">
    <property type="entry name" value="DIGUANYLATE CYCLASE DGCP"/>
    <property type="match status" value="1"/>
</dbReference>
<dbReference type="InterPro" id="IPR001633">
    <property type="entry name" value="EAL_dom"/>
</dbReference>
<feature type="domain" description="EAL" evidence="3">
    <location>
        <begin position="1018"/>
        <end position="1271"/>
    </location>
</feature>
<evidence type="ECO:0000313" key="5">
    <source>
        <dbReference type="EMBL" id="CAD7287539.1"/>
    </source>
</evidence>
<dbReference type="SUPFAM" id="SSF55785">
    <property type="entry name" value="PYP-like sensor domain (PAS domain)"/>
    <property type="match status" value="3"/>
</dbReference>
<evidence type="ECO:0000259" key="3">
    <source>
        <dbReference type="PROSITE" id="PS50883"/>
    </source>
</evidence>
<evidence type="ECO:0008006" key="7">
    <source>
        <dbReference type="Google" id="ProtNLM"/>
    </source>
</evidence>
<evidence type="ECO:0000259" key="2">
    <source>
        <dbReference type="PROSITE" id="PS50112"/>
    </source>
</evidence>
<dbReference type="Pfam" id="PF00990">
    <property type="entry name" value="GGDEF"/>
    <property type="match status" value="1"/>
</dbReference>
<dbReference type="PANTHER" id="PTHR44757:SF2">
    <property type="entry name" value="BIOFILM ARCHITECTURE MAINTENANCE PROTEIN MBAA"/>
    <property type="match status" value="1"/>
</dbReference>